<dbReference type="RefSeq" id="WP_158546178.1">
    <property type="nucleotide sequence ID" value="NZ_QASA01000001.1"/>
</dbReference>
<gene>
    <name evidence="1" type="ORF">AHMF7616_03008</name>
</gene>
<dbReference type="Pfam" id="PF16248">
    <property type="entry name" value="DUF4905"/>
    <property type="match status" value="1"/>
</dbReference>
<comment type="caution">
    <text evidence="1">The sequence shown here is derived from an EMBL/GenBank/DDBJ whole genome shotgun (WGS) entry which is preliminary data.</text>
</comment>
<keyword evidence="2" id="KW-1185">Reference proteome</keyword>
<evidence type="ECO:0000313" key="2">
    <source>
        <dbReference type="Proteomes" id="UP000253919"/>
    </source>
</evidence>
<name>A0A369QL71_9BACT</name>
<dbReference type="OrthoDB" id="849670at2"/>
<dbReference type="AlphaFoldDB" id="A0A369QL71"/>
<protein>
    <recommendedName>
        <fullName evidence="3">DUF4905 domain-containing protein</fullName>
    </recommendedName>
</protein>
<evidence type="ECO:0000313" key="1">
    <source>
        <dbReference type="EMBL" id="RDC64395.1"/>
    </source>
</evidence>
<accession>A0A369QL71</accession>
<reference evidence="1 2" key="1">
    <citation type="submission" date="2018-04" db="EMBL/GenBank/DDBJ databases">
        <title>Adhaeribacter sp. HMF7616 genome sequencing and assembly.</title>
        <authorList>
            <person name="Kang H."/>
            <person name="Kang J."/>
            <person name="Cha I."/>
            <person name="Kim H."/>
            <person name="Joh K."/>
        </authorList>
    </citation>
    <scope>NUCLEOTIDE SEQUENCE [LARGE SCALE GENOMIC DNA]</scope>
    <source>
        <strain evidence="1 2">HMF7616</strain>
    </source>
</reference>
<dbReference type="InterPro" id="IPR032595">
    <property type="entry name" value="DUF4905"/>
</dbReference>
<dbReference type="EMBL" id="QASA01000001">
    <property type="protein sequence ID" value="RDC64395.1"/>
    <property type="molecule type" value="Genomic_DNA"/>
</dbReference>
<organism evidence="1 2">
    <name type="scientific">Adhaeribacter pallidiroseus</name>
    <dbReference type="NCBI Taxonomy" id="2072847"/>
    <lineage>
        <taxon>Bacteria</taxon>
        <taxon>Pseudomonadati</taxon>
        <taxon>Bacteroidota</taxon>
        <taxon>Cytophagia</taxon>
        <taxon>Cytophagales</taxon>
        <taxon>Hymenobacteraceae</taxon>
        <taxon>Adhaeribacter</taxon>
    </lineage>
</organism>
<evidence type="ECO:0008006" key="3">
    <source>
        <dbReference type="Google" id="ProtNLM"/>
    </source>
</evidence>
<proteinExistence type="predicted"/>
<dbReference type="Proteomes" id="UP000253919">
    <property type="component" value="Unassembled WGS sequence"/>
</dbReference>
<sequence length="274" mass="30739">MLLRSPQKQFSITFQVPIWQIRPDFEQELLAVELRDGDRLQTEFVVLDAKTGLAGVPYQAAENWWVGLEETSWRLLFLHGFADRKVGAHVGITTVSVDPQQILWQHEEAIFYGLAAGNKVLAQPTKLEKEVFIALDAHTGAIVESAITREQAQAVVTDFTRQRTQLGRYPVHYAQESEYFNLLSQFVLSRSGRQVVGAIDYLEAGDFLFLSYYEAVATNNFKNVLGMYAAADGALVQEEILNNNVTGLGTGSFFVMNNTVLFITEKSTLVAYNF</sequence>